<feature type="transmembrane region" description="Helical" evidence="1">
    <location>
        <begin position="162"/>
        <end position="181"/>
    </location>
</feature>
<feature type="transmembrane region" description="Helical" evidence="1">
    <location>
        <begin position="241"/>
        <end position="259"/>
    </location>
</feature>
<comment type="caution">
    <text evidence="3">The sequence shown here is derived from an EMBL/GenBank/DDBJ whole genome shotgun (WGS) entry which is preliminary data.</text>
</comment>
<dbReference type="InParanoid" id="A0A371RH71"/>
<accession>A0A371RH71</accession>
<feature type="transmembrane region" description="Helical" evidence="1">
    <location>
        <begin position="344"/>
        <end position="364"/>
    </location>
</feature>
<dbReference type="AlphaFoldDB" id="A0A371RH71"/>
<keyword evidence="1" id="KW-0812">Transmembrane</keyword>
<reference evidence="3 4" key="1">
    <citation type="submission" date="2018-08" db="EMBL/GenBank/DDBJ databases">
        <title>Parvularcula sp. SM1705, isolated from surface water of the South Sea China.</title>
        <authorList>
            <person name="Sun L."/>
        </authorList>
    </citation>
    <scope>NUCLEOTIDE SEQUENCE [LARGE SCALE GENOMIC DNA]</scope>
    <source>
        <strain evidence="3 4">SM1705</strain>
    </source>
</reference>
<evidence type="ECO:0000259" key="2">
    <source>
        <dbReference type="Pfam" id="PF01757"/>
    </source>
</evidence>
<feature type="transmembrane region" description="Helical" evidence="1">
    <location>
        <begin position="310"/>
        <end position="332"/>
    </location>
</feature>
<dbReference type="PANTHER" id="PTHR36927:SF1">
    <property type="entry name" value="MDO-LIKE PROTEIN"/>
    <property type="match status" value="1"/>
</dbReference>
<feature type="domain" description="Acyltransferase 3" evidence="2">
    <location>
        <begin position="27"/>
        <end position="387"/>
    </location>
</feature>
<keyword evidence="1" id="KW-1133">Transmembrane helix</keyword>
<dbReference type="PANTHER" id="PTHR36927">
    <property type="entry name" value="BLR4337 PROTEIN"/>
    <property type="match status" value="1"/>
</dbReference>
<proteinExistence type="predicted"/>
<protein>
    <recommendedName>
        <fullName evidence="2">Acyltransferase 3 domain-containing protein</fullName>
    </recommendedName>
</protein>
<gene>
    <name evidence="3" type="ORF">DX908_05625</name>
</gene>
<dbReference type="EMBL" id="QUQO01000001">
    <property type="protein sequence ID" value="RFB04804.1"/>
    <property type="molecule type" value="Genomic_DNA"/>
</dbReference>
<feature type="transmembrane region" description="Helical" evidence="1">
    <location>
        <begin position="32"/>
        <end position="51"/>
    </location>
</feature>
<dbReference type="InterPro" id="IPR002656">
    <property type="entry name" value="Acyl_transf_3_dom"/>
</dbReference>
<dbReference type="GO" id="GO:0016747">
    <property type="term" value="F:acyltransferase activity, transferring groups other than amino-acyl groups"/>
    <property type="evidence" value="ECO:0007669"/>
    <property type="project" value="InterPro"/>
</dbReference>
<feature type="transmembrane region" description="Helical" evidence="1">
    <location>
        <begin position="370"/>
        <end position="389"/>
    </location>
</feature>
<dbReference type="Proteomes" id="UP000264589">
    <property type="component" value="Unassembled WGS sequence"/>
</dbReference>
<feature type="transmembrane region" description="Helical" evidence="1">
    <location>
        <begin position="111"/>
        <end position="134"/>
    </location>
</feature>
<evidence type="ECO:0000313" key="4">
    <source>
        <dbReference type="Proteomes" id="UP000264589"/>
    </source>
</evidence>
<organism evidence="3 4">
    <name type="scientific">Parvularcula marina</name>
    <dbReference type="NCBI Taxonomy" id="2292771"/>
    <lineage>
        <taxon>Bacteria</taxon>
        <taxon>Pseudomonadati</taxon>
        <taxon>Pseudomonadota</taxon>
        <taxon>Alphaproteobacteria</taxon>
        <taxon>Parvularculales</taxon>
        <taxon>Parvularculaceae</taxon>
        <taxon>Parvularcula</taxon>
    </lineage>
</organism>
<feature type="transmembrane region" description="Helical" evidence="1">
    <location>
        <begin position="71"/>
        <end position="90"/>
    </location>
</feature>
<feature type="transmembrane region" description="Helical" evidence="1">
    <location>
        <begin position="271"/>
        <end position="290"/>
    </location>
</feature>
<feature type="transmembrane region" description="Helical" evidence="1">
    <location>
        <begin position="201"/>
        <end position="221"/>
    </location>
</feature>
<keyword evidence="1" id="KW-0472">Membrane</keyword>
<sequence>MNWFTHIEPAHTQPREGRGMSSTTSRIHALDLVRGLALIMGIAFHAGLSFYPGQQVWVVMDSQRAEGIAWTGYWLHMFRMTTFFLMAGYFGHMVYHRRGAGYFIRSRLKRIALPMVAFWFPLLVAMGTAMGWGFSKQYGIPMDQLPPPPPLTAETFPLTHLWFLYLLLVFYVVMLVARLPLALLDRNGTLRQSVSSLISKLLGSPLLVLLLSLPVAASLFMHEGWVEWFGVPTPDIGFVPNTPALVTYGLAFWLGWVLQRENHGLIRLSKLYLPYLAVALALTVGALYILHGMERTSPQLDGNDKLIYTGLYALAIWFWTFGFIGLALRFFNRRGPVARYIADSSYWLYLIHLPIIMAMQVWMLDWSWPAYAKYAFILGTSIPVMLLSYQIMVRHTIIGNLLNGPRKKKEASS</sequence>
<keyword evidence="4" id="KW-1185">Reference proteome</keyword>
<name>A0A371RH71_9PROT</name>
<evidence type="ECO:0000256" key="1">
    <source>
        <dbReference type="SAM" id="Phobius"/>
    </source>
</evidence>
<evidence type="ECO:0000313" key="3">
    <source>
        <dbReference type="EMBL" id="RFB04804.1"/>
    </source>
</evidence>
<dbReference type="Pfam" id="PF01757">
    <property type="entry name" value="Acyl_transf_3"/>
    <property type="match status" value="1"/>
</dbReference>
<dbReference type="InterPro" id="IPR050623">
    <property type="entry name" value="Glucan_succinyl_AcylTrfase"/>
</dbReference>